<dbReference type="Pfam" id="PF01841">
    <property type="entry name" value="Transglut_core"/>
    <property type="match status" value="1"/>
</dbReference>
<dbReference type="GO" id="GO:0006298">
    <property type="term" value="P:mismatch repair"/>
    <property type="evidence" value="ECO:0007669"/>
    <property type="project" value="TreeGrafter"/>
</dbReference>
<gene>
    <name evidence="10" type="ORF">FA09DRAFT_306293</name>
</gene>
<dbReference type="InterPro" id="IPR038765">
    <property type="entry name" value="Papain-like_cys_pep_sf"/>
</dbReference>
<feature type="region of interest" description="Disordered" evidence="6">
    <location>
        <begin position="1066"/>
        <end position="1085"/>
    </location>
</feature>
<dbReference type="Pfam" id="PF10404">
    <property type="entry name" value="BHD_2"/>
    <property type="match status" value="1"/>
</dbReference>
<evidence type="ECO:0000313" key="10">
    <source>
        <dbReference type="EMBL" id="PWN99477.1"/>
    </source>
</evidence>
<feature type="compositionally biased region" description="Acidic residues" evidence="6">
    <location>
        <begin position="1237"/>
        <end position="1249"/>
    </location>
</feature>
<keyword evidence="5" id="KW-0539">Nucleus</keyword>
<dbReference type="InterPro" id="IPR018325">
    <property type="entry name" value="Rad4/PNGase_transGLS-fold"/>
</dbReference>
<evidence type="ECO:0000259" key="7">
    <source>
        <dbReference type="SMART" id="SM01030"/>
    </source>
</evidence>
<feature type="region of interest" description="Disordered" evidence="6">
    <location>
        <begin position="1028"/>
        <end position="1055"/>
    </location>
</feature>
<dbReference type="PANTHER" id="PTHR12135">
    <property type="entry name" value="DNA REPAIR PROTEIN XP-C / RAD4"/>
    <property type="match status" value="1"/>
</dbReference>
<dbReference type="InterPro" id="IPR018327">
    <property type="entry name" value="BHD_2"/>
</dbReference>
<dbReference type="Gene3D" id="3.30.70.2460">
    <property type="entry name" value="Rad4, beta-hairpin domain BHD3"/>
    <property type="match status" value="1"/>
</dbReference>
<evidence type="ECO:0000259" key="9">
    <source>
        <dbReference type="SMART" id="SM01032"/>
    </source>
</evidence>
<feature type="compositionally biased region" description="Low complexity" evidence="6">
    <location>
        <begin position="1174"/>
        <end position="1186"/>
    </location>
</feature>
<dbReference type="InterPro" id="IPR018326">
    <property type="entry name" value="Rad4_beta-hairpin_dom1"/>
</dbReference>
<evidence type="ECO:0000256" key="3">
    <source>
        <dbReference type="ARBA" id="ARBA00022763"/>
    </source>
</evidence>
<feature type="compositionally biased region" description="Low complexity" evidence="6">
    <location>
        <begin position="1201"/>
        <end position="1214"/>
    </location>
</feature>
<dbReference type="Gene3D" id="3.90.260.10">
    <property type="entry name" value="Transglutaminase-like"/>
    <property type="match status" value="2"/>
</dbReference>
<evidence type="ECO:0000259" key="8">
    <source>
        <dbReference type="SMART" id="SM01031"/>
    </source>
</evidence>
<feature type="region of interest" description="Disordered" evidence="6">
    <location>
        <begin position="1110"/>
        <end position="1249"/>
    </location>
</feature>
<dbReference type="OrthoDB" id="300780at2759"/>
<feature type="domain" description="Rad4 beta-hairpin" evidence="7">
    <location>
        <begin position="791"/>
        <end position="841"/>
    </location>
</feature>
<dbReference type="SMART" id="SM01032">
    <property type="entry name" value="BHD_3"/>
    <property type="match status" value="1"/>
</dbReference>
<evidence type="ECO:0000313" key="11">
    <source>
        <dbReference type="Proteomes" id="UP000245946"/>
    </source>
</evidence>
<reference evidence="10 11" key="1">
    <citation type="journal article" date="2018" name="Mol. Biol. Evol.">
        <title>Broad Genomic Sampling Reveals a Smut Pathogenic Ancestry of the Fungal Clade Ustilaginomycotina.</title>
        <authorList>
            <person name="Kijpornyongpan T."/>
            <person name="Mondo S.J."/>
            <person name="Barry K."/>
            <person name="Sandor L."/>
            <person name="Lee J."/>
            <person name="Lipzen A."/>
            <person name="Pangilinan J."/>
            <person name="LaButti K."/>
            <person name="Hainaut M."/>
            <person name="Henrissat B."/>
            <person name="Grigoriev I.V."/>
            <person name="Spatafora J.W."/>
            <person name="Aime M.C."/>
        </authorList>
    </citation>
    <scope>NUCLEOTIDE SEQUENCE [LARGE SCALE GENOMIC DNA]</scope>
    <source>
        <strain evidence="10 11">MCA 4186</strain>
    </source>
</reference>
<accession>A0A316ZCG8</accession>
<name>A0A316ZCG8_9BASI</name>
<feature type="compositionally biased region" description="Low complexity" evidence="6">
    <location>
        <begin position="1136"/>
        <end position="1156"/>
    </location>
</feature>
<keyword evidence="4" id="KW-0234">DNA repair</keyword>
<feature type="domain" description="Rad4 beta-hairpin" evidence="9">
    <location>
        <begin position="913"/>
        <end position="987"/>
    </location>
</feature>
<dbReference type="GO" id="GO:0006289">
    <property type="term" value="P:nucleotide-excision repair"/>
    <property type="evidence" value="ECO:0007669"/>
    <property type="project" value="InterPro"/>
</dbReference>
<dbReference type="SMART" id="SM01031">
    <property type="entry name" value="BHD_2"/>
    <property type="match status" value="1"/>
</dbReference>
<feature type="compositionally biased region" description="Low complexity" evidence="6">
    <location>
        <begin position="31"/>
        <end position="46"/>
    </location>
</feature>
<feature type="domain" description="Rad4 beta-hairpin" evidence="8">
    <location>
        <begin position="843"/>
        <end position="906"/>
    </location>
</feature>
<sequence>MPPRRGARRFPTPPTPDEVLSIHELSDDSVAEAPAPARPARGKAAAVKSRGGKAGGSTSARKPRSRKPPQPAIELSDSADEASDGEEMDMDEVDVSAAGPSGAVAEPEEEEMEMEMEEVPLDGGEGEADYSAAYAVAEAARQPENGDGAAATPAIFHDGKGQAAGVISLNLGGGSAAAGGSKAKRAQNENRLTPRDRAVRLASHKLGTLAMLAHAKVRNSWANDDPLKDALYDSVPQALRTKLKLIHPKRVANVRERVRMFEAFMRDLVVWWAHRRFRLEPNMTATAALRQPNPDALAGAFPPPGGRVDGWVVESAAERDERWRQERAQRQAHARELAARSKEGGASRGKGKEKAIDVDAAPKAPRQACPDITLFGPGANSVTPTYLHLAPSLELIISPESLLERHEARNGSRETSAQLFCSMCRALGIPARLVISVQVAPWSIGAAKVATTTGAIEKKPKRSATGTAKLPKAKQIQENRKPEGEYTSDEDEWELGDGSVAGSAKSPAVTPVKARTGRQAKGKAANGTASRPASIAGTASGTESLAHRSDVELSVKSKRSVARSSVAGSAAASPAQPSKTRKPATSAAKGQRSRSSSLSSADGDASTSVAGDASKGKAKDQAADEEDPRARWANGPIEVEHVPRLRRARPKKLKATELEADAVSDVEVVDTEAPPTMWVEVFSKPWQKWLTVDPVRGRLEPAGNRHMEPAPSDRTNRLVYVVAFEEDGFARDVTARYTKTLHSRVSRMRPPPIGKGAKKDAWWASVIAALHRPQHLDRDAAEDVELEEAAGKEPMPSSVGGFKDHPVFAIEKHLKRDEVIHPLHQIGTFQGIKVYPRGNVVSCRSARQWYNEGRVVSDGQEALKWVKSRGYTLANKRAEEQARAEGGESPMEGLYAENQTELYQAPPVVDGEVPKNSFGNIDLFVPTMLPAGAAHIPYNGAGKVAKKLGISYAEAITGFEFRKFRSMPRLTGIVVPEEYEDLVAEAYWESEHAAAEKEFNKRQERAMKNWKKMLNALRIAQRVKEQYGADSEHAQATSAPKQAKRGAAQPAVADEVSKLRALEEDTQAMEEASGADLTASVGASDADESMDLDAAEAEAPKRGKIVSLAALASKRGEQEQATSTRGRAAARKRARSPSSSADEAPAAPAAPQPSSSRLRIRLPASMHTLRRPESPSQATETSQAAAAPPPAKKQATRARRSAAATPAAEASSTPVRRSGRTARKVNERAYEEALGSSDDDSDADADDLL</sequence>
<feature type="compositionally biased region" description="Basic and acidic residues" evidence="6">
    <location>
        <begin position="475"/>
        <end position="484"/>
    </location>
</feature>
<dbReference type="Proteomes" id="UP000245946">
    <property type="component" value="Unassembled WGS sequence"/>
</dbReference>
<keyword evidence="11" id="KW-1185">Reference proteome</keyword>
<dbReference type="InterPro" id="IPR004583">
    <property type="entry name" value="DNA_repair_Rad4"/>
</dbReference>
<feature type="compositionally biased region" description="Low complexity" evidence="6">
    <location>
        <begin position="593"/>
        <end position="608"/>
    </location>
</feature>
<feature type="region of interest" description="Disordered" evidence="6">
    <location>
        <begin position="458"/>
        <end position="637"/>
    </location>
</feature>
<feature type="compositionally biased region" description="Acidic residues" evidence="6">
    <location>
        <begin position="486"/>
        <end position="495"/>
    </location>
</feature>
<dbReference type="AlphaFoldDB" id="A0A316ZCG8"/>
<dbReference type="InterPro" id="IPR042488">
    <property type="entry name" value="Rad4_BHD3_sf"/>
</dbReference>
<organism evidence="10 11">
    <name type="scientific">Tilletiopsis washingtonensis</name>
    <dbReference type="NCBI Taxonomy" id="58919"/>
    <lineage>
        <taxon>Eukaryota</taxon>
        <taxon>Fungi</taxon>
        <taxon>Dikarya</taxon>
        <taxon>Basidiomycota</taxon>
        <taxon>Ustilaginomycotina</taxon>
        <taxon>Exobasidiomycetes</taxon>
        <taxon>Entylomatales</taxon>
        <taxon>Entylomatales incertae sedis</taxon>
        <taxon>Tilletiopsis</taxon>
    </lineage>
</organism>
<feature type="compositionally biased region" description="Acidic residues" evidence="6">
    <location>
        <begin position="77"/>
        <end position="94"/>
    </location>
</feature>
<dbReference type="GO" id="GO:0005737">
    <property type="term" value="C:cytoplasm"/>
    <property type="evidence" value="ECO:0007669"/>
    <property type="project" value="TreeGrafter"/>
</dbReference>
<proteinExistence type="inferred from homology"/>
<dbReference type="Pfam" id="PF10403">
    <property type="entry name" value="BHD_1"/>
    <property type="match status" value="1"/>
</dbReference>
<dbReference type="RefSeq" id="XP_025599756.1">
    <property type="nucleotide sequence ID" value="XM_025740528.1"/>
</dbReference>
<dbReference type="Pfam" id="PF03835">
    <property type="entry name" value="Rad4"/>
    <property type="match status" value="1"/>
</dbReference>
<evidence type="ECO:0000256" key="5">
    <source>
        <dbReference type="ARBA" id="ARBA00023242"/>
    </source>
</evidence>
<dbReference type="Pfam" id="PF10405">
    <property type="entry name" value="BHD_3"/>
    <property type="match status" value="1"/>
</dbReference>
<protein>
    <submittedName>
        <fullName evidence="10">Rad4-domain-containing protein</fullName>
    </submittedName>
</protein>
<dbReference type="Gene3D" id="2.20.20.110">
    <property type="entry name" value="Rad4, beta-hairpin domain BHD1"/>
    <property type="match status" value="1"/>
</dbReference>
<dbReference type="InterPro" id="IPR002931">
    <property type="entry name" value="Transglutaminase-like"/>
</dbReference>
<dbReference type="InterPro" id="IPR018328">
    <property type="entry name" value="Rad4_beta-hairpin_dom3"/>
</dbReference>
<feature type="compositionally biased region" description="Low complexity" evidence="6">
    <location>
        <begin position="562"/>
        <end position="578"/>
    </location>
</feature>
<dbReference type="FunFam" id="3.30.70.2460:FF:000001">
    <property type="entry name" value="DNA repair protein Rad4 family"/>
    <property type="match status" value="1"/>
</dbReference>
<feature type="compositionally biased region" description="Polar residues" evidence="6">
    <location>
        <begin position="527"/>
        <end position="543"/>
    </location>
</feature>
<dbReference type="STRING" id="58919.A0A316ZCG8"/>
<evidence type="ECO:0000256" key="2">
    <source>
        <dbReference type="ARBA" id="ARBA00009525"/>
    </source>
</evidence>
<evidence type="ECO:0000256" key="6">
    <source>
        <dbReference type="SAM" id="MobiDB-lite"/>
    </source>
</evidence>
<dbReference type="GeneID" id="37268074"/>
<dbReference type="PANTHER" id="PTHR12135:SF0">
    <property type="entry name" value="DNA REPAIR PROTEIN COMPLEMENTING XP-C CELLS"/>
    <property type="match status" value="1"/>
</dbReference>
<dbReference type="GO" id="GO:0003697">
    <property type="term" value="F:single-stranded DNA binding"/>
    <property type="evidence" value="ECO:0007669"/>
    <property type="project" value="TreeGrafter"/>
</dbReference>
<dbReference type="GO" id="GO:0000111">
    <property type="term" value="C:nucleotide-excision repair factor 2 complex"/>
    <property type="evidence" value="ECO:0007669"/>
    <property type="project" value="TreeGrafter"/>
</dbReference>
<dbReference type="SUPFAM" id="SSF54001">
    <property type="entry name" value="Cysteine proteinases"/>
    <property type="match status" value="1"/>
</dbReference>
<feature type="region of interest" description="Disordered" evidence="6">
    <location>
        <begin position="322"/>
        <end position="355"/>
    </location>
</feature>
<dbReference type="SMART" id="SM01030">
    <property type="entry name" value="BHD_1"/>
    <property type="match status" value="1"/>
</dbReference>
<evidence type="ECO:0000256" key="1">
    <source>
        <dbReference type="ARBA" id="ARBA00004123"/>
    </source>
</evidence>
<dbReference type="EMBL" id="KZ819288">
    <property type="protein sequence ID" value="PWN99477.1"/>
    <property type="molecule type" value="Genomic_DNA"/>
</dbReference>
<comment type="similarity">
    <text evidence="2">Belongs to the XPC family.</text>
</comment>
<feature type="compositionally biased region" description="Basic and acidic residues" evidence="6">
    <location>
        <begin position="545"/>
        <end position="555"/>
    </location>
</feature>
<dbReference type="Gene3D" id="3.30.60.290">
    <property type="entry name" value="Rad4, beta-hairpin domain BHD2"/>
    <property type="match status" value="1"/>
</dbReference>
<dbReference type="InterPro" id="IPR036985">
    <property type="entry name" value="Transglutaminase-like_sf"/>
</dbReference>
<feature type="compositionally biased region" description="Acidic residues" evidence="6">
    <location>
        <begin position="106"/>
        <end position="117"/>
    </location>
</feature>
<dbReference type="GO" id="GO:0003684">
    <property type="term" value="F:damaged DNA binding"/>
    <property type="evidence" value="ECO:0007669"/>
    <property type="project" value="InterPro"/>
</dbReference>
<evidence type="ECO:0000256" key="4">
    <source>
        <dbReference type="ARBA" id="ARBA00023204"/>
    </source>
</evidence>
<feature type="region of interest" description="Disordered" evidence="6">
    <location>
        <begin position="1"/>
        <end position="117"/>
    </location>
</feature>
<comment type="subcellular location">
    <subcellularLocation>
        <location evidence="1">Nucleus</location>
    </subcellularLocation>
</comment>
<dbReference type="GO" id="GO:0071942">
    <property type="term" value="C:XPC complex"/>
    <property type="evidence" value="ECO:0007669"/>
    <property type="project" value="TreeGrafter"/>
</dbReference>
<keyword evidence="3" id="KW-0227">DNA damage</keyword>